<keyword evidence="1" id="KW-0646">Protease inhibitor</keyword>
<evidence type="ECO:0000256" key="1">
    <source>
        <dbReference type="ARBA" id="ARBA00022690"/>
    </source>
</evidence>
<dbReference type="PROSITE" id="PS00280">
    <property type="entry name" value="BPTI_KUNITZ_1"/>
    <property type="match status" value="1"/>
</dbReference>
<evidence type="ECO:0000259" key="5">
    <source>
        <dbReference type="PROSITE" id="PS50279"/>
    </source>
</evidence>
<keyword evidence="7" id="KW-1185">Reference proteome</keyword>
<organism evidence="6 7">
    <name type="scientific">Leptosia nina</name>
    <dbReference type="NCBI Taxonomy" id="320188"/>
    <lineage>
        <taxon>Eukaryota</taxon>
        <taxon>Metazoa</taxon>
        <taxon>Ecdysozoa</taxon>
        <taxon>Arthropoda</taxon>
        <taxon>Hexapoda</taxon>
        <taxon>Insecta</taxon>
        <taxon>Pterygota</taxon>
        <taxon>Neoptera</taxon>
        <taxon>Endopterygota</taxon>
        <taxon>Lepidoptera</taxon>
        <taxon>Glossata</taxon>
        <taxon>Ditrysia</taxon>
        <taxon>Papilionoidea</taxon>
        <taxon>Pieridae</taxon>
        <taxon>Pierinae</taxon>
        <taxon>Leptosia</taxon>
    </lineage>
</organism>
<dbReference type="AlphaFoldDB" id="A0AAV1JU99"/>
<keyword evidence="2" id="KW-0722">Serine protease inhibitor</keyword>
<dbReference type="PANTHER" id="PTHR10083:SF374">
    <property type="entry name" value="BPTI_KUNITZ INHIBITOR DOMAIN-CONTAINING PROTEIN"/>
    <property type="match status" value="1"/>
</dbReference>
<dbReference type="PRINTS" id="PR00759">
    <property type="entry name" value="BASICPTASE"/>
</dbReference>
<evidence type="ECO:0000256" key="2">
    <source>
        <dbReference type="ARBA" id="ARBA00022900"/>
    </source>
</evidence>
<accession>A0AAV1JU99</accession>
<evidence type="ECO:0000313" key="6">
    <source>
        <dbReference type="EMBL" id="CAK1553087.1"/>
    </source>
</evidence>
<evidence type="ECO:0000256" key="3">
    <source>
        <dbReference type="ARBA" id="ARBA00023157"/>
    </source>
</evidence>
<dbReference type="SUPFAM" id="SSF57362">
    <property type="entry name" value="BPTI-like"/>
    <property type="match status" value="1"/>
</dbReference>
<dbReference type="InterPro" id="IPR050098">
    <property type="entry name" value="TFPI/VKTCI-like"/>
</dbReference>
<feature type="chain" id="PRO_5043595085" description="BPTI/Kunitz inhibitor domain-containing protein" evidence="4">
    <location>
        <begin position="17"/>
        <end position="195"/>
    </location>
</feature>
<name>A0AAV1JU99_9NEOP</name>
<dbReference type="PANTHER" id="PTHR10083">
    <property type="entry name" value="KUNITZ-TYPE PROTEASE INHIBITOR-RELATED"/>
    <property type="match status" value="1"/>
</dbReference>
<dbReference type="Proteomes" id="UP001497472">
    <property type="component" value="Unassembled WGS sequence"/>
</dbReference>
<dbReference type="PROSITE" id="PS50279">
    <property type="entry name" value="BPTI_KUNITZ_2"/>
    <property type="match status" value="1"/>
</dbReference>
<proteinExistence type="predicted"/>
<dbReference type="EMBL" id="CAVLEF010000203">
    <property type="protein sequence ID" value="CAK1553087.1"/>
    <property type="molecule type" value="Genomic_DNA"/>
</dbReference>
<gene>
    <name evidence="6" type="ORF">LNINA_LOCUS12104</name>
</gene>
<dbReference type="GO" id="GO:0005615">
    <property type="term" value="C:extracellular space"/>
    <property type="evidence" value="ECO:0007669"/>
    <property type="project" value="TreeGrafter"/>
</dbReference>
<feature type="domain" description="BPTI/Kunitz inhibitor" evidence="5">
    <location>
        <begin position="117"/>
        <end position="167"/>
    </location>
</feature>
<evidence type="ECO:0000256" key="4">
    <source>
        <dbReference type="SAM" id="SignalP"/>
    </source>
</evidence>
<reference evidence="6 7" key="1">
    <citation type="submission" date="2023-11" db="EMBL/GenBank/DDBJ databases">
        <authorList>
            <person name="Okamura Y."/>
        </authorList>
    </citation>
    <scope>NUCLEOTIDE SEQUENCE [LARGE SCALE GENOMIC DNA]</scope>
</reference>
<dbReference type="CDD" id="cd00109">
    <property type="entry name" value="Kunitz-type"/>
    <property type="match status" value="1"/>
</dbReference>
<dbReference type="SMART" id="SM00131">
    <property type="entry name" value="KU"/>
    <property type="match status" value="1"/>
</dbReference>
<dbReference type="Gene3D" id="4.10.410.10">
    <property type="entry name" value="Pancreatic trypsin inhibitor Kunitz domain"/>
    <property type="match status" value="1"/>
</dbReference>
<keyword evidence="4" id="KW-0732">Signal</keyword>
<sequence>MIALIVLNFVVHVCACGSTIDEEELIRDQRFLWNMSQWDAWVPDDDNKSMLEWIALYKNMTQQVEGWDESSAKANEGFPSEWDDLILIRVAYGEGMVGVPPPPWAYAPNNYGRPDFCFQFPAKGNCNDTMIRWGFNPATQRCHQFLYSGCGGNDNNFGYKASCLRACASVPESPCDKEGVDFVDMLHGYFASDNP</sequence>
<feature type="signal peptide" evidence="4">
    <location>
        <begin position="1"/>
        <end position="16"/>
    </location>
</feature>
<dbReference type="GO" id="GO:0004867">
    <property type="term" value="F:serine-type endopeptidase inhibitor activity"/>
    <property type="evidence" value="ECO:0007669"/>
    <property type="project" value="UniProtKB-KW"/>
</dbReference>
<dbReference type="InterPro" id="IPR020901">
    <property type="entry name" value="Prtase_inh_Kunz-CS"/>
</dbReference>
<dbReference type="InterPro" id="IPR002223">
    <property type="entry name" value="Kunitz_BPTI"/>
</dbReference>
<keyword evidence="3" id="KW-1015">Disulfide bond</keyword>
<dbReference type="Pfam" id="PF00014">
    <property type="entry name" value="Kunitz_BPTI"/>
    <property type="match status" value="1"/>
</dbReference>
<comment type="caution">
    <text evidence="6">The sequence shown here is derived from an EMBL/GenBank/DDBJ whole genome shotgun (WGS) entry which is preliminary data.</text>
</comment>
<dbReference type="InterPro" id="IPR036880">
    <property type="entry name" value="Kunitz_BPTI_sf"/>
</dbReference>
<protein>
    <recommendedName>
        <fullName evidence="5">BPTI/Kunitz inhibitor domain-containing protein</fullName>
    </recommendedName>
</protein>
<evidence type="ECO:0000313" key="7">
    <source>
        <dbReference type="Proteomes" id="UP001497472"/>
    </source>
</evidence>